<name>A0A6A6QHY9_9PEZI</name>
<keyword evidence="3" id="KW-1185">Reference proteome</keyword>
<dbReference type="AlphaFoldDB" id="A0A6A6QHY9"/>
<dbReference type="Proteomes" id="UP000799750">
    <property type="component" value="Unassembled WGS sequence"/>
</dbReference>
<evidence type="ECO:0000256" key="1">
    <source>
        <dbReference type="SAM" id="MobiDB-lite"/>
    </source>
</evidence>
<evidence type="ECO:0000313" key="2">
    <source>
        <dbReference type="EMBL" id="KAF2491831.1"/>
    </source>
</evidence>
<accession>A0A6A6QHY9</accession>
<evidence type="ECO:0000313" key="3">
    <source>
        <dbReference type="Proteomes" id="UP000799750"/>
    </source>
</evidence>
<proteinExistence type="predicted"/>
<dbReference type="EMBL" id="MU004195">
    <property type="protein sequence ID" value="KAF2491831.1"/>
    <property type="molecule type" value="Genomic_DNA"/>
</dbReference>
<protein>
    <submittedName>
        <fullName evidence="2">Uncharacterized protein</fullName>
    </submittedName>
</protein>
<gene>
    <name evidence="2" type="ORF">BU16DRAFT_129633</name>
</gene>
<reference evidence="2" key="1">
    <citation type="journal article" date="2020" name="Stud. Mycol.">
        <title>101 Dothideomycetes genomes: a test case for predicting lifestyles and emergence of pathogens.</title>
        <authorList>
            <person name="Haridas S."/>
            <person name="Albert R."/>
            <person name="Binder M."/>
            <person name="Bloem J."/>
            <person name="Labutti K."/>
            <person name="Salamov A."/>
            <person name="Andreopoulos B."/>
            <person name="Baker S."/>
            <person name="Barry K."/>
            <person name="Bills G."/>
            <person name="Bluhm B."/>
            <person name="Cannon C."/>
            <person name="Castanera R."/>
            <person name="Culley D."/>
            <person name="Daum C."/>
            <person name="Ezra D."/>
            <person name="Gonzalez J."/>
            <person name="Henrissat B."/>
            <person name="Kuo A."/>
            <person name="Liang C."/>
            <person name="Lipzen A."/>
            <person name="Lutzoni F."/>
            <person name="Magnuson J."/>
            <person name="Mondo S."/>
            <person name="Nolan M."/>
            <person name="Ohm R."/>
            <person name="Pangilinan J."/>
            <person name="Park H.-J."/>
            <person name="Ramirez L."/>
            <person name="Alfaro M."/>
            <person name="Sun H."/>
            <person name="Tritt A."/>
            <person name="Yoshinaga Y."/>
            <person name="Zwiers L.-H."/>
            <person name="Turgeon B."/>
            <person name="Goodwin S."/>
            <person name="Spatafora J."/>
            <person name="Crous P."/>
            <person name="Grigoriev I."/>
        </authorList>
    </citation>
    <scope>NUCLEOTIDE SEQUENCE</scope>
    <source>
        <strain evidence="2">CBS 269.34</strain>
    </source>
</reference>
<sequence length="124" mass="13392">MVPERRRVSSRGSPYASGAPKMPPTGEAGSRALAGPQGVQEQHAGRRQRPASWPAVHRYYNVVVVAAFRRDGRGREEPSLTQRVKLYATSPTAPPCSRGLPALRSDAVGQGARCRSCSPQSRRA</sequence>
<organism evidence="2 3">
    <name type="scientific">Lophium mytilinum</name>
    <dbReference type="NCBI Taxonomy" id="390894"/>
    <lineage>
        <taxon>Eukaryota</taxon>
        <taxon>Fungi</taxon>
        <taxon>Dikarya</taxon>
        <taxon>Ascomycota</taxon>
        <taxon>Pezizomycotina</taxon>
        <taxon>Dothideomycetes</taxon>
        <taxon>Pleosporomycetidae</taxon>
        <taxon>Mytilinidiales</taxon>
        <taxon>Mytilinidiaceae</taxon>
        <taxon>Lophium</taxon>
    </lineage>
</organism>
<feature type="region of interest" description="Disordered" evidence="1">
    <location>
        <begin position="1"/>
        <end position="52"/>
    </location>
</feature>